<keyword evidence="2" id="KW-0812">Transmembrane</keyword>
<gene>
    <name evidence="4" type="ORF">CSX01_06935</name>
</gene>
<keyword evidence="2" id="KW-0472">Membrane</keyword>
<evidence type="ECO:0000313" key="4">
    <source>
        <dbReference type="EMBL" id="PHU35061.1"/>
    </source>
</evidence>
<dbReference type="SMART" id="SM00028">
    <property type="entry name" value="TPR"/>
    <property type="match status" value="2"/>
</dbReference>
<keyword evidence="2" id="KW-1133">Transmembrane helix</keyword>
<dbReference type="SUPFAM" id="SSF48452">
    <property type="entry name" value="TPR-like"/>
    <property type="match status" value="1"/>
</dbReference>
<dbReference type="InterPro" id="IPR026876">
    <property type="entry name" value="Fn3_assoc_repeat"/>
</dbReference>
<name>A0A2G3DVT7_9FIRM</name>
<protein>
    <recommendedName>
        <fullName evidence="3">GH29D-like beta-sandwich domain-containing protein</fullName>
    </recommendedName>
</protein>
<dbReference type="InterPro" id="IPR019734">
    <property type="entry name" value="TPR_rpt"/>
</dbReference>
<dbReference type="EMBL" id="PDYF01000011">
    <property type="protein sequence ID" value="PHU35061.1"/>
    <property type="molecule type" value="Genomic_DNA"/>
</dbReference>
<dbReference type="PANTHER" id="PTHR12558:SF13">
    <property type="entry name" value="CELL DIVISION CYCLE PROTEIN 27 HOMOLOG"/>
    <property type="match status" value="1"/>
</dbReference>
<sequence length="383" mass="42807">MKCKKCGEEIESKLLYCPKCGEPIQLVPDYDVLEEELLSRVVEDKKKAKEEKFATGVYKNTPEAPEAKKLPKITTKKVNYFDKKHLILYTGAFFVVFILLFCVFGSYMGKHTYNNLMNSAVEAEENGNYGKALNFYEEAYTIDDDSFEAIYGLGRMYSRLNEHKKAVEYLSKARELDPTNTKIYTYLLDSYSALKDLDNIHELAELAPNDEIRQLVSSYFVTPPTFSEESGVYEDDLTIFISAAKDCQIFYTVNGKNPITSGKLYTKGITLKEGTLEIKAVALNSDGDYSDVVSASYTVEYVKLSTPEVTPQAGTFAGQQTISINVPDDCTAYYSLDGTNPRDNGIQYSGPFTLTTGSCVLSVIIVDSKGNESPVYMGGYYIN</sequence>
<dbReference type="Pfam" id="PF13287">
    <property type="entry name" value="Fn3_assoc"/>
    <property type="match status" value="1"/>
</dbReference>
<proteinExistence type="predicted"/>
<feature type="repeat" description="TPR" evidence="1">
    <location>
        <begin position="147"/>
        <end position="180"/>
    </location>
</feature>
<dbReference type="PROSITE" id="PS50005">
    <property type="entry name" value="TPR"/>
    <property type="match status" value="1"/>
</dbReference>
<dbReference type="Pfam" id="PF14559">
    <property type="entry name" value="TPR_19"/>
    <property type="match status" value="1"/>
</dbReference>
<reference evidence="4 5" key="2">
    <citation type="submission" date="2017-10" db="EMBL/GenBank/DDBJ databases">
        <authorList>
            <person name="Banno H."/>
            <person name="Chua N.-H."/>
        </authorList>
    </citation>
    <scope>NUCLEOTIDE SEQUENCE [LARGE SCALE GENOMIC DNA]</scope>
    <source>
        <strain evidence="4 5">JK626</strain>
    </source>
</reference>
<organism evidence="4 5">
    <name type="scientific">Pseudobutyrivibrio ruminis</name>
    <dbReference type="NCBI Taxonomy" id="46206"/>
    <lineage>
        <taxon>Bacteria</taxon>
        <taxon>Bacillati</taxon>
        <taxon>Bacillota</taxon>
        <taxon>Clostridia</taxon>
        <taxon>Lachnospirales</taxon>
        <taxon>Lachnospiraceae</taxon>
        <taxon>Pseudobutyrivibrio</taxon>
    </lineage>
</organism>
<keyword evidence="1" id="KW-0802">TPR repeat</keyword>
<evidence type="ECO:0000256" key="2">
    <source>
        <dbReference type="SAM" id="Phobius"/>
    </source>
</evidence>
<dbReference type="AlphaFoldDB" id="A0A2G3DVT7"/>
<dbReference type="PROSITE" id="PS50293">
    <property type="entry name" value="TPR_REGION"/>
    <property type="match status" value="1"/>
</dbReference>
<feature type="transmembrane region" description="Helical" evidence="2">
    <location>
        <begin position="86"/>
        <end position="108"/>
    </location>
</feature>
<accession>A0A2G3DVT7</accession>
<dbReference type="Gene3D" id="1.25.40.10">
    <property type="entry name" value="Tetratricopeptide repeat domain"/>
    <property type="match status" value="1"/>
</dbReference>
<dbReference type="InterPro" id="IPR059177">
    <property type="entry name" value="GH29D-like_dom"/>
</dbReference>
<evidence type="ECO:0000259" key="3">
    <source>
        <dbReference type="Pfam" id="PF13290"/>
    </source>
</evidence>
<dbReference type="Proteomes" id="UP000225889">
    <property type="component" value="Unassembled WGS sequence"/>
</dbReference>
<comment type="caution">
    <text evidence="4">The sequence shown here is derived from an EMBL/GenBank/DDBJ whole genome shotgun (WGS) entry which is preliminary data.</text>
</comment>
<feature type="domain" description="GH29D-like beta-sandwich" evidence="3">
    <location>
        <begin position="311"/>
        <end position="376"/>
    </location>
</feature>
<evidence type="ECO:0000256" key="1">
    <source>
        <dbReference type="PROSITE-ProRule" id="PRU00339"/>
    </source>
</evidence>
<reference evidence="4 5" key="1">
    <citation type="submission" date="2017-10" db="EMBL/GenBank/DDBJ databases">
        <title>Resolving the taxonomy of Roseburia spp., Eubacterium rectale and Agathobacter spp. through phylogenomic analysis.</title>
        <authorList>
            <person name="Sheridan P.O."/>
            <person name="Walker A.W."/>
            <person name="Duncan S.H."/>
            <person name="Scott K.P."/>
            <person name="Toole P.W.O."/>
            <person name="Luis P."/>
            <person name="Flint H.J."/>
        </authorList>
    </citation>
    <scope>NUCLEOTIDE SEQUENCE [LARGE SCALE GENOMIC DNA]</scope>
    <source>
        <strain evidence="4 5">JK626</strain>
    </source>
</reference>
<dbReference type="Pfam" id="PF13290">
    <property type="entry name" value="CHB_HEX_C_1"/>
    <property type="match status" value="1"/>
</dbReference>
<dbReference type="InterPro" id="IPR011990">
    <property type="entry name" value="TPR-like_helical_dom_sf"/>
</dbReference>
<evidence type="ECO:0000313" key="5">
    <source>
        <dbReference type="Proteomes" id="UP000225889"/>
    </source>
</evidence>
<dbReference type="PANTHER" id="PTHR12558">
    <property type="entry name" value="CELL DIVISION CYCLE 16,23,27"/>
    <property type="match status" value="1"/>
</dbReference>
<dbReference type="RefSeq" id="WP_099391873.1">
    <property type="nucleotide sequence ID" value="NZ_PDYF01000011.1"/>
</dbReference>